<keyword evidence="2" id="KW-0805">Transcription regulation</keyword>
<dbReference type="Gene3D" id="1.10.1740.10">
    <property type="match status" value="1"/>
</dbReference>
<dbReference type="PANTHER" id="PTHR43133">
    <property type="entry name" value="RNA POLYMERASE ECF-TYPE SIGMA FACTO"/>
    <property type="match status" value="1"/>
</dbReference>
<dbReference type="STRING" id="1642646.ING2E5A_1674"/>
<dbReference type="InterPro" id="IPR013324">
    <property type="entry name" value="RNA_pol_sigma_r3/r4-like"/>
</dbReference>
<evidence type="ECO:0000256" key="3">
    <source>
        <dbReference type="ARBA" id="ARBA00023082"/>
    </source>
</evidence>
<evidence type="ECO:0000259" key="5">
    <source>
        <dbReference type="Pfam" id="PF04542"/>
    </source>
</evidence>
<dbReference type="Proteomes" id="UP000178485">
    <property type="component" value="Chromosome i"/>
</dbReference>
<dbReference type="GO" id="GO:0006352">
    <property type="term" value="P:DNA-templated transcription initiation"/>
    <property type="evidence" value="ECO:0007669"/>
    <property type="project" value="InterPro"/>
</dbReference>
<evidence type="ECO:0000259" key="6">
    <source>
        <dbReference type="Pfam" id="PF08281"/>
    </source>
</evidence>
<keyword evidence="8" id="KW-1185">Reference proteome</keyword>
<evidence type="ECO:0008006" key="9">
    <source>
        <dbReference type="Google" id="ProtNLM"/>
    </source>
</evidence>
<dbReference type="NCBIfam" id="TIGR02937">
    <property type="entry name" value="sigma70-ECF"/>
    <property type="match status" value="1"/>
</dbReference>
<dbReference type="AlphaFoldDB" id="A0A1G4G7I7"/>
<dbReference type="SUPFAM" id="SSF88659">
    <property type="entry name" value="Sigma3 and sigma4 domains of RNA polymerase sigma factors"/>
    <property type="match status" value="1"/>
</dbReference>
<accession>A0A1G4G7I7</accession>
<protein>
    <recommendedName>
        <fullName evidence="9">Sigma-70 family RNA polymerase sigma factor</fullName>
    </recommendedName>
</protein>
<evidence type="ECO:0000256" key="4">
    <source>
        <dbReference type="ARBA" id="ARBA00023163"/>
    </source>
</evidence>
<dbReference type="Pfam" id="PF04542">
    <property type="entry name" value="Sigma70_r2"/>
    <property type="match status" value="1"/>
</dbReference>
<evidence type="ECO:0000313" key="8">
    <source>
        <dbReference type="Proteomes" id="UP000178485"/>
    </source>
</evidence>
<comment type="similarity">
    <text evidence="1">Belongs to the sigma-70 factor family. ECF subfamily.</text>
</comment>
<reference evidence="7 8" key="1">
    <citation type="submission" date="2016-08" db="EMBL/GenBank/DDBJ databases">
        <authorList>
            <person name="Seilhamer J.J."/>
        </authorList>
    </citation>
    <scope>NUCLEOTIDE SEQUENCE [LARGE SCALE GENOMIC DNA]</scope>
    <source>
        <strain evidence="7">ING2-E5A</strain>
    </source>
</reference>
<dbReference type="RefSeq" id="WP_071136954.1">
    <property type="nucleotide sequence ID" value="NZ_LT608328.1"/>
</dbReference>
<proteinExistence type="inferred from homology"/>
<dbReference type="PANTHER" id="PTHR43133:SF46">
    <property type="entry name" value="RNA POLYMERASE SIGMA-70 FACTOR ECF SUBFAMILY"/>
    <property type="match status" value="1"/>
</dbReference>
<dbReference type="InterPro" id="IPR013249">
    <property type="entry name" value="RNA_pol_sigma70_r4_t2"/>
</dbReference>
<dbReference type="InterPro" id="IPR039425">
    <property type="entry name" value="RNA_pol_sigma-70-like"/>
</dbReference>
<sequence>MYNTENDAFIWNEFLAGNDRAYEFIYKKHAQTLFTYGLTLTDHQDLVKDCIQDIFVHIYENRKNLGATSNIRRYLTSALKNSILMAFRKQNSYNKFKNSIDEDDWTDKDTVIDKIISSEEEIAQKAVVDNIWSIITARQKEIVYYRYVEGLSLTEIAERQNMDYQSVANIIYRALKKIKKFYSKSD</sequence>
<evidence type="ECO:0000256" key="1">
    <source>
        <dbReference type="ARBA" id="ARBA00010641"/>
    </source>
</evidence>
<dbReference type="GO" id="GO:0016987">
    <property type="term" value="F:sigma factor activity"/>
    <property type="evidence" value="ECO:0007669"/>
    <property type="project" value="UniProtKB-KW"/>
</dbReference>
<dbReference type="CDD" id="cd06171">
    <property type="entry name" value="Sigma70_r4"/>
    <property type="match status" value="1"/>
</dbReference>
<feature type="domain" description="RNA polymerase sigma-70 region 2" evidence="5">
    <location>
        <begin position="25"/>
        <end position="91"/>
    </location>
</feature>
<name>A0A1G4G7I7_9BACT</name>
<gene>
    <name evidence="7" type="ORF">ING2E5A_1674</name>
</gene>
<dbReference type="Gene3D" id="1.10.10.10">
    <property type="entry name" value="Winged helix-like DNA-binding domain superfamily/Winged helix DNA-binding domain"/>
    <property type="match status" value="1"/>
</dbReference>
<organism evidence="7 8">
    <name type="scientific">Petrimonas mucosa</name>
    <dbReference type="NCBI Taxonomy" id="1642646"/>
    <lineage>
        <taxon>Bacteria</taxon>
        <taxon>Pseudomonadati</taxon>
        <taxon>Bacteroidota</taxon>
        <taxon>Bacteroidia</taxon>
        <taxon>Bacteroidales</taxon>
        <taxon>Dysgonomonadaceae</taxon>
        <taxon>Petrimonas</taxon>
    </lineage>
</organism>
<dbReference type="InterPro" id="IPR013325">
    <property type="entry name" value="RNA_pol_sigma_r2"/>
</dbReference>
<dbReference type="SUPFAM" id="SSF88946">
    <property type="entry name" value="Sigma2 domain of RNA polymerase sigma factors"/>
    <property type="match status" value="1"/>
</dbReference>
<evidence type="ECO:0000313" key="7">
    <source>
        <dbReference type="EMBL" id="SCM58130.1"/>
    </source>
</evidence>
<keyword evidence="3" id="KW-0731">Sigma factor</keyword>
<dbReference type="GO" id="GO:0003677">
    <property type="term" value="F:DNA binding"/>
    <property type="evidence" value="ECO:0007669"/>
    <property type="project" value="InterPro"/>
</dbReference>
<dbReference type="EMBL" id="LT608328">
    <property type="protein sequence ID" value="SCM58130.1"/>
    <property type="molecule type" value="Genomic_DNA"/>
</dbReference>
<dbReference type="InterPro" id="IPR007627">
    <property type="entry name" value="RNA_pol_sigma70_r2"/>
</dbReference>
<evidence type="ECO:0000256" key="2">
    <source>
        <dbReference type="ARBA" id="ARBA00023015"/>
    </source>
</evidence>
<dbReference type="KEGG" id="pmuc:ING2E5A_1674"/>
<dbReference type="InterPro" id="IPR014284">
    <property type="entry name" value="RNA_pol_sigma-70_dom"/>
</dbReference>
<dbReference type="Pfam" id="PF08281">
    <property type="entry name" value="Sigma70_r4_2"/>
    <property type="match status" value="1"/>
</dbReference>
<keyword evidence="4" id="KW-0804">Transcription</keyword>
<feature type="domain" description="RNA polymerase sigma factor 70 region 4 type 2" evidence="6">
    <location>
        <begin position="137"/>
        <end position="178"/>
    </location>
</feature>
<dbReference type="InterPro" id="IPR036388">
    <property type="entry name" value="WH-like_DNA-bd_sf"/>
</dbReference>